<dbReference type="EMBL" id="CM055106">
    <property type="protein sequence ID" value="KAJ7529669.1"/>
    <property type="molecule type" value="Genomic_DNA"/>
</dbReference>
<protein>
    <submittedName>
        <fullName evidence="1">Uncharacterized protein</fullName>
    </submittedName>
</protein>
<sequence length="449" mass="50762">MQHSPDQNNGFRGVFKDPDLWLQISQPCSKSPPLSRALENRRNSCDLGKQERGHCGSCSDSSSNSSTGELEMRHDDNNFTELSLRSHYLDSPVNNNELEGRDEERVHADAAELFEESWKHVSNIQTSSCLYQYPFQNSQDLHFRNERERGAATPTPVSSALLFQTACRIGMNMDMLNQSEQLYRLASSSNVCSSQVLRMPTILDKKDSVHGREVIDSFENMSKSSWSVATAQKSQTGFRPRLLPKFSMKRRGRAARMRWTNPLHAHFVQAVELLGGHERATPKSVLELMNVKDLTLAHVKSHLQMYRTIKTTDKPLLVEASDSGTQINLDDIEATQCGPLEIILDERASFELLQDKPVLTISNSVDGIHKLQRSVIGRHNNPFGSEGIWHLTSMHHSKETVERDSESLRKSEVAESMVDENACTQDLQLHFISSKFKPTTPNLEFNIGR</sequence>
<proteinExistence type="predicted"/>
<evidence type="ECO:0000313" key="2">
    <source>
        <dbReference type="Proteomes" id="UP001162992"/>
    </source>
</evidence>
<dbReference type="Proteomes" id="UP001162992">
    <property type="component" value="Chromosome 15"/>
</dbReference>
<accession>A0ACC2BIV9</accession>
<gene>
    <name evidence="1" type="ORF">O6H91_15G061300</name>
</gene>
<reference evidence="2" key="1">
    <citation type="journal article" date="2024" name="Proc. Natl. Acad. Sci. U.S.A.">
        <title>Extraordinary preservation of gene collinearity over three hundred million years revealed in homosporous lycophytes.</title>
        <authorList>
            <person name="Li C."/>
            <person name="Wickell D."/>
            <person name="Kuo L.Y."/>
            <person name="Chen X."/>
            <person name="Nie B."/>
            <person name="Liao X."/>
            <person name="Peng D."/>
            <person name="Ji J."/>
            <person name="Jenkins J."/>
            <person name="Williams M."/>
            <person name="Shu S."/>
            <person name="Plott C."/>
            <person name="Barry K."/>
            <person name="Rajasekar S."/>
            <person name="Grimwood J."/>
            <person name="Han X."/>
            <person name="Sun S."/>
            <person name="Hou Z."/>
            <person name="He W."/>
            <person name="Dai G."/>
            <person name="Sun C."/>
            <person name="Schmutz J."/>
            <person name="Leebens-Mack J.H."/>
            <person name="Li F.W."/>
            <person name="Wang L."/>
        </authorList>
    </citation>
    <scope>NUCLEOTIDE SEQUENCE [LARGE SCALE GENOMIC DNA]</scope>
    <source>
        <strain evidence="2">cv. PW_Plant_1</strain>
    </source>
</reference>
<comment type="caution">
    <text evidence="1">The sequence shown here is derived from an EMBL/GenBank/DDBJ whole genome shotgun (WGS) entry which is preliminary data.</text>
</comment>
<name>A0ACC2BIV9_DIPCM</name>
<organism evidence="1 2">
    <name type="scientific">Diphasiastrum complanatum</name>
    <name type="common">Issler's clubmoss</name>
    <name type="synonym">Lycopodium complanatum</name>
    <dbReference type="NCBI Taxonomy" id="34168"/>
    <lineage>
        <taxon>Eukaryota</taxon>
        <taxon>Viridiplantae</taxon>
        <taxon>Streptophyta</taxon>
        <taxon>Embryophyta</taxon>
        <taxon>Tracheophyta</taxon>
        <taxon>Lycopodiopsida</taxon>
        <taxon>Lycopodiales</taxon>
        <taxon>Lycopodiaceae</taxon>
        <taxon>Lycopodioideae</taxon>
        <taxon>Diphasiastrum</taxon>
    </lineage>
</organism>
<evidence type="ECO:0000313" key="1">
    <source>
        <dbReference type="EMBL" id="KAJ7529669.1"/>
    </source>
</evidence>
<keyword evidence="2" id="KW-1185">Reference proteome</keyword>